<dbReference type="EMBL" id="JANBPK010000882">
    <property type="protein sequence ID" value="KAJ2929294.1"/>
    <property type="molecule type" value="Genomic_DNA"/>
</dbReference>
<organism evidence="1 2">
    <name type="scientific">Candolleomyces eurysporus</name>
    <dbReference type="NCBI Taxonomy" id="2828524"/>
    <lineage>
        <taxon>Eukaryota</taxon>
        <taxon>Fungi</taxon>
        <taxon>Dikarya</taxon>
        <taxon>Basidiomycota</taxon>
        <taxon>Agaricomycotina</taxon>
        <taxon>Agaricomycetes</taxon>
        <taxon>Agaricomycetidae</taxon>
        <taxon>Agaricales</taxon>
        <taxon>Agaricineae</taxon>
        <taxon>Psathyrellaceae</taxon>
        <taxon>Candolleomyces</taxon>
    </lineage>
</organism>
<evidence type="ECO:0008006" key="3">
    <source>
        <dbReference type="Google" id="ProtNLM"/>
    </source>
</evidence>
<dbReference type="OrthoDB" id="10369873at2759"/>
<keyword evidence="2" id="KW-1185">Reference proteome</keyword>
<protein>
    <recommendedName>
        <fullName evidence="3">F-box domain-containing protein</fullName>
    </recommendedName>
</protein>
<dbReference type="SUPFAM" id="SSF52047">
    <property type="entry name" value="RNI-like"/>
    <property type="match status" value="1"/>
</dbReference>
<proteinExistence type="predicted"/>
<gene>
    <name evidence="1" type="ORF">H1R20_g7802</name>
</gene>
<dbReference type="AlphaFoldDB" id="A0A9W8JAK9"/>
<evidence type="ECO:0000313" key="2">
    <source>
        <dbReference type="Proteomes" id="UP001140091"/>
    </source>
</evidence>
<name>A0A9W8JAK9_9AGAR</name>
<comment type="caution">
    <text evidence="1">The sequence shown here is derived from an EMBL/GenBank/DDBJ whole genome shotgun (WGS) entry which is preliminary data.</text>
</comment>
<accession>A0A9W8JAK9</accession>
<reference evidence="1" key="1">
    <citation type="submission" date="2022-06" db="EMBL/GenBank/DDBJ databases">
        <title>Genome Sequence of Candolleomyces eurysporus.</title>
        <authorList>
            <person name="Buettner E."/>
        </authorList>
    </citation>
    <scope>NUCLEOTIDE SEQUENCE</scope>
    <source>
        <strain evidence="1">VTCC 930004</strain>
    </source>
</reference>
<dbReference type="InterPro" id="IPR032675">
    <property type="entry name" value="LRR_dom_sf"/>
</dbReference>
<dbReference type="Proteomes" id="UP001140091">
    <property type="component" value="Unassembled WGS sequence"/>
</dbReference>
<feature type="non-terminal residue" evidence="1">
    <location>
        <position position="632"/>
    </location>
</feature>
<evidence type="ECO:0000313" key="1">
    <source>
        <dbReference type="EMBL" id="KAJ2929294.1"/>
    </source>
</evidence>
<dbReference type="Gene3D" id="3.80.10.10">
    <property type="entry name" value="Ribonuclease Inhibitor"/>
    <property type="match status" value="1"/>
</dbReference>
<sequence length="632" mass="72220">MKQLGAFHTPNAIYRLLENNEPPSDEERIEILSMLQDLEAQLERPSRNGYKAPSLQANNTYQSVLSVLSFVRCIPIEIWQRVFEFVVFEPTMKDCDPLRMLSRVSRRWEGAASTHQILWSILPPVSLLNTASPIVPSQHSALRSRLQLFLSRSGSNSIDFQCFYSSSEDVWKTNRTVLLDILSTFVEVSHRWREAVIHIPAEVVEEALAPLRADGRLPRLEKLQLELNVWALDREGLRQQSRVVKVDHFSNAPNLRHVTVNTSVISVPAFPIHILEDNNTVFNFHLPWPQIEIFKSRIATIGRDENSYRLIPENETDGGPRDRLREVVYHVRNGSLTIPNRTSPITLSSLVKLTLRMGNTYPGDIFIRHLSRLILPSLEELEVHEGNFIHRPVDDMSWPTLYEGVATLVRQSGCSDSLRRLRLDEKVGPRSADELQELLFLCPSLEHLDVRALQDHELQVLRRDANLPELLPNLKVLSLRWPAEYTYSESYILFLRGRKPALVQPSTLWEVVQSRISTSAQQQPRLQEVRLLGVSSSKDEYQVLNAQMNLLIGDSAWPFPAGSWAASDTLDYEGLSQLRTALQKKFKPFGGKYPTGAHVNLMLHWEMDGIMRRLEELDLEGCKGFILAVSPF</sequence>